<keyword evidence="4" id="KW-0788">Thiol protease</keyword>
<comment type="caution">
    <text evidence="7">The sequence shown here is derived from an EMBL/GenBank/DDBJ whole genome shotgun (WGS) entry which is preliminary data.</text>
</comment>
<evidence type="ECO:0000313" key="7">
    <source>
        <dbReference type="EMBL" id="RCW66413.1"/>
    </source>
</evidence>
<name>A0A368XEM3_9BACI</name>
<keyword evidence="2" id="KW-0645">Protease</keyword>
<dbReference type="InterPro" id="IPR036764">
    <property type="entry name" value="Peptidase_Prp_sf"/>
</dbReference>
<reference evidence="7 8" key="1">
    <citation type="submission" date="2018-07" db="EMBL/GenBank/DDBJ databases">
        <title>Genomic Encyclopedia of Type Strains, Phase IV (KMG-IV): sequencing the most valuable type-strain genomes for metagenomic binning, comparative biology and taxonomic classification.</title>
        <authorList>
            <person name="Goeker M."/>
        </authorList>
    </citation>
    <scope>NUCLEOTIDE SEQUENCE [LARGE SCALE GENOMIC DNA]</scope>
    <source>
        <strain evidence="7 8">DSM 27696</strain>
    </source>
</reference>
<evidence type="ECO:0000256" key="5">
    <source>
        <dbReference type="ARBA" id="ARBA00044503"/>
    </source>
</evidence>
<dbReference type="RefSeq" id="WP_114353407.1">
    <property type="nucleotide sequence ID" value="NZ_QPJJ01000009.1"/>
</dbReference>
<evidence type="ECO:0000256" key="4">
    <source>
        <dbReference type="ARBA" id="ARBA00022807"/>
    </source>
</evidence>
<sequence length="110" mass="12044">MIQVVINRVDQKIKAFEVSGHADSGPMGQDLVCAGVSAITFGAVNAIIKLCEIDPIIDQAGDEGGYLRVELPTELPFMSKEKAEWLLEGMLVSLETIELDYDQFISISEK</sequence>
<organism evidence="7 8">
    <name type="scientific">Saliterribacillus persicus</name>
    <dbReference type="NCBI Taxonomy" id="930114"/>
    <lineage>
        <taxon>Bacteria</taxon>
        <taxon>Bacillati</taxon>
        <taxon>Bacillota</taxon>
        <taxon>Bacilli</taxon>
        <taxon>Bacillales</taxon>
        <taxon>Bacillaceae</taxon>
        <taxon>Saliterribacillus</taxon>
    </lineage>
</organism>
<protein>
    <recommendedName>
        <fullName evidence="6">Ribosomal processing cysteine protease Prp</fullName>
    </recommendedName>
</protein>
<evidence type="ECO:0000313" key="8">
    <source>
        <dbReference type="Proteomes" id="UP000252585"/>
    </source>
</evidence>
<dbReference type="Gene3D" id="3.30.70.1490">
    <property type="entry name" value="Cysteine protease Prp"/>
    <property type="match status" value="1"/>
</dbReference>
<dbReference type="GO" id="GO:0042254">
    <property type="term" value="P:ribosome biogenesis"/>
    <property type="evidence" value="ECO:0007669"/>
    <property type="project" value="UniProtKB-KW"/>
</dbReference>
<dbReference type="Proteomes" id="UP000252585">
    <property type="component" value="Unassembled WGS sequence"/>
</dbReference>
<dbReference type="CDD" id="cd16332">
    <property type="entry name" value="Prp-like"/>
    <property type="match status" value="1"/>
</dbReference>
<gene>
    <name evidence="7" type="ORF">DFR57_109136</name>
</gene>
<evidence type="ECO:0000256" key="3">
    <source>
        <dbReference type="ARBA" id="ARBA00022801"/>
    </source>
</evidence>
<keyword evidence="1" id="KW-0690">Ribosome biogenesis</keyword>
<proteinExistence type="inferred from homology"/>
<evidence type="ECO:0000256" key="1">
    <source>
        <dbReference type="ARBA" id="ARBA00022517"/>
    </source>
</evidence>
<dbReference type="InterPro" id="IPR007422">
    <property type="entry name" value="Peptidase_Prp"/>
</dbReference>
<comment type="similarity">
    <text evidence="5">Belongs to the Prp family.</text>
</comment>
<accession>A0A368XEM3</accession>
<dbReference type="NCBIfam" id="NF011126">
    <property type="entry name" value="PRK14553.1-6"/>
    <property type="match status" value="1"/>
</dbReference>
<dbReference type="AlphaFoldDB" id="A0A368XEM3"/>
<keyword evidence="8" id="KW-1185">Reference proteome</keyword>
<evidence type="ECO:0000256" key="6">
    <source>
        <dbReference type="ARBA" id="ARBA00044538"/>
    </source>
</evidence>
<dbReference type="EMBL" id="QPJJ01000009">
    <property type="protein sequence ID" value="RCW66413.1"/>
    <property type="molecule type" value="Genomic_DNA"/>
</dbReference>
<dbReference type="GO" id="GO:0006508">
    <property type="term" value="P:proteolysis"/>
    <property type="evidence" value="ECO:0007669"/>
    <property type="project" value="UniProtKB-KW"/>
</dbReference>
<keyword evidence="3" id="KW-0378">Hydrolase</keyword>
<dbReference type="PANTHER" id="PTHR39178">
    <property type="entry name" value="HYPOTHETICAL RIBOSOME-ASSOCIATED PROTEIN"/>
    <property type="match status" value="1"/>
</dbReference>
<dbReference type="PANTHER" id="PTHR39178:SF1">
    <property type="entry name" value="RIBOSOMAL-PROCESSING CYSTEINE PROTEASE PRP"/>
    <property type="match status" value="1"/>
</dbReference>
<dbReference type="Pfam" id="PF04327">
    <property type="entry name" value="Peptidase_Prp"/>
    <property type="match status" value="1"/>
</dbReference>
<dbReference type="SUPFAM" id="SSF118010">
    <property type="entry name" value="TM1457-like"/>
    <property type="match status" value="1"/>
</dbReference>
<dbReference type="OrthoDB" id="48998at2"/>
<evidence type="ECO:0000256" key="2">
    <source>
        <dbReference type="ARBA" id="ARBA00022670"/>
    </source>
</evidence>
<dbReference type="GO" id="GO:0008234">
    <property type="term" value="F:cysteine-type peptidase activity"/>
    <property type="evidence" value="ECO:0007669"/>
    <property type="project" value="UniProtKB-KW"/>
</dbReference>